<evidence type="ECO:0000313" key="2">
    <source>
        <dbReference type="EMBL" id="MDL4840694.1"/>
    </source>
</evidence>
<feature type="domain" description="DinB-like" evidence="1">
    <location>
        <begin position="13"/>
        <end position="142"/>
    </location>
</feature>
<dbReference type="Proteomes" id="UP001235343">
    <property type="component" value="Unassembled WGS sequence"/>
</dbReference>
<organism evidence="2 3">
    <name type="scientific">Aquibacillus rhizosphaerae</name>
    <dbReference type="NCBI Taxonomy" id="3051431"/>
    <lineage>
        <taxon>Bacteria</taxon>
        <taxon>Bacillati</taxon>
        <taxon>Bacillota</taxon>
        <taxon>Bacilli</taxon>
        <taxon>Bacillales</taxon>
        <taxon>Bacillaceae</taxon>
        <taxon>Aquibacillus</taxon>
    </lineage>
</organism>
<name>A0ABT7L5L5_9BACI</name>
<sequence length="160" mass="19485">MVNMYMNELIHELELVTNTTRNLIEKVDYKDWDFRPQDNMRTLIELAHHLVLIPKSDYYCLMKEVPQDEYEKLETDLLDVTDSKTLSEQLNQNYKLLTDYILSLSEQELLNIKTAPFYLEDKSTQLKWFIEIITHMFHHRAQFFNYLKELKYEVNMFDLY</sequence>
<keyword evidence="3" id="KW-1185">Reference proteome</keyword>
<dbReference type="RefSeq" id="WP_285931826.1">
    <property type="nucleotide sequence ID" value="NZ_JASTZU010000034.1"/>
</dbReference>
<dbReference type="SUPFAM" id="SSF109854">
    <property type="entry name" value="DinB/YfiT-like putative metalloenzymes"/>
    <property type="match status" value="1"/>
</dbReference>
<protein>
    <submittedName>
        <fullName evidence="2">DinB family protein</fullName>
    </submittedName>
</protein>
<evidence type="ECO:0000313" key="3">
    <source>
        <dbReference type="Proteomes" id="UP001235343"/>
    </source>
</evidence>
<reference evidence="2 3" key="1">
    <citation type="submission" date="2023-06" db="EMBL/GenBank/DDBJ databases">
        <title>Aquibacillus rhizosphaerae LR5S19.</title>
        <authorList>
            <person name="Sun J.-Q."/>
        </authorList>
    </citation>
    <scope>NUCLEOTIDE SEQUENCE [LARGE SCALE GENOMIC DNA]</scope>
    <source>
        <strain evidence="2 3">LR5S19</strain>
    </source>
</reference>
<evidence type="ECO:0000259" key="1">
    <source>
        <dbReference type="Pfam" id="PF12867"/>
    </source>
</evidence>
<dbReference type="Gene3D" id="1.20.120.450">
    <property type="entry name" value="dinb family like domain"/>
    <property type="match status" value="1"/>
</dbReference>
<dbReference type="EMBL" id="JASTZU010000034">
    <property type="protein sequence ID" value="MDL4840694.1"/>
    <property type="molecule type" value="Genomic_DNA"/>
</dbReference>
<dbReference type="Pfam" id="PF12867">
    <property type="entry name" value="DinB_2"/>
    <property type="match status" value="1"/>
</dbReference>
<dbReference type="InterPro" id="IPR034660">
    <property type="entry name" value="DinB/YfiT-like"/>
</dbReference>
<dbReference type="InterPro" id="IPR024775">
    <property type="entry name" value="DinB-like"/>
</dbReference>
<comment type="caution">
    <text evidence="2">The sequence shown here is derived from an EMBL/GenBank/DDBJ whole genome shotgun (WGS) entry which is preliminary data.</text>
</comment>
<gene>
    <name evidence="2" type="ORF">QQS35_09560</name>
</gene>
<proteinExistence type="predicted"/>
<accession>A0ABT7L5L5</accession>